<accession>A0A0F5YJ03</accession>
<dbReference type="PATRIC" id="fig|1637645.4.peg.452"/>
<dbReference type="GO" id="GO:0007623">
    <property type="term" value="P:circadian rhythm"/>
    <property type="evidence" value="ECO:0007669"/>
    <property type="project" value="UniProtKB-UniRule"/>
</dbReference>
<dbReference type="InterPro" id="IPR036249">
    <property type="entry name" value="Thioredoxin-like_sf"/>
</dbReference>
<dbReference type="Proteomes" id="UP000033607">
    <property type="component" value="Unassembled WGS sequence"/>
</dbReference>
<keyword evidence="5 9" id="KW-0418">Kinase</keyword>
<dbReference type="OrthoDB" id="9773956at2"/>
<name>A0A0F5YJ03_9CYAN</name>
<dbReference type="InterPro" id="IPR050736">
    <property type="entry name" value="Sensor_HK_Regulatory"/>
</dbReference>
<reference evidence="11 12" key="1">
    <citation type="submission" date="2015-06" db="EMBL/GenBank/DDBJ databases">
        <title>Draft genome assembly of filamentous brackish cyanobacterium Limnoraphis robusta strain CS-951.</title>
        <authorList>
            <person name="Willis A."/>
            <person name="Parks M."/>
            <person name="Burford M.A."/>
        </authorList>
    </citation>
    <scope>NUCLEOTIDE SEQUENCE [LARGE SCALE GENOMIC DNA]</scope>
    <source>
        <strain evidence="11 12">CS-951</strain>
    </source>
</reference>
<evidence type="ECO:0000313" key="12">
    <source>
        <dbReference type="Proteomes" id="UP000033607"/>
    </source>
</evidence>
<comment type="caution">
    <text evidence="11">The sequence shown here is derived from an EMBL/GenBank/DDBJ whole genome shotgun (WGS) entry which is preliminary data.</text>
</comment>
<dbReference type="Gene3D" id="3.30.565.10">
    <property type="entry name" value="Histidine kinase-like ATPase, C-terminal domain"/>
    <property type="match status" value="1"/>
</dbReference>
<evidence type="ECO:0000256" key="1">
    <source>
        <dbReference type="ARBA" id="ARBA00000085"/>
    </source>
</evidence>
<dbReference type="PANTHER" id="PTHR43711">
    <property type="entry name" value="TWO-COMPONENT HISTIDINE KINASE"/>
    <property type="match status" value="1"/>
</dbReference>
<dbReference type="CDD" id="cd02978">
    <property type="entry name" value="KaiB_like"/>
    <property type="match status" value="1"/>
</dbReference>
<evidence type="ECO:0000259" key="10">
    <source>
        <dbReference type="PROSITE" id="PS50109"/>
    </source>
</evidence>
<dbReference type="InterPro" id="IPR011649">
    <property type="entry name" value="KaiB_domain"/>
</dbReference>
<dbReference type="Gene3D" id="1.10.287.130">
    <property type="match status" value="1"/>
</dbReference>
<dbReference type="PRINTS" id="PR00344">
    <property type="entry name" value="BCTRLSENSOR"/>
</dbReference>
<dbReference type="CDD" id="cd00082">
    <property type="entry name" value="HisKA"/>
    <property type="match status" value="1"/>
</dbReference>
<dbReference type="InterPro" id="IPR004358">
    <property type="entry name" value="Sig_transdc_His_kin-like_C"/>
</dbReference>
<dbReference type="InterPro" id="IPR023527">
    <property type="entry name" value="Kinase_SasA"/>
</dbReference>
<dbReference type="Pfam" id="PF02518">
    <property type="entry name" value="HATPase_c"/>
    <property type="match status" value="1"/>
</dbReference>
<evidence type="ECO:0000256" key="3">
    <source>
        <dbReference type="ARBA" id="ARBA00022679"/>
    </source>
</evidence>
<comment type="domain">
    <text evidence="9">The N-terminus interacts with KaiC, while the C-terminal histidine kinase domain autophosphorylates and is probably responsible for self-oligomerization. The N-terminal domain stimulates the C-terminus to autophosphorylate.</text>
</comment>
<feature type="modified residue" description="Phosphohistidine; by autocatalysis" evidence="9">
    <location>
        <position position="191"/>
    </location>
</feature>
<keyword evidence="3 9" id="KW-0808">Transferase</keyword>
<dbReference type="InterPro" id="IPR005467">
    <property type="entry name" value="His_kinase_dom"/>
</dbReference>
<keyword evidence="2 9" id="KW-0597">Phosphoprotein</keyword>
<keyword evidence="6 9" id="KW-0067">ATP-binding</keyword>
<evidence type="ECO:0000256" key="7">
    <source>
        <dbReference type="ARBA" id="ARBA00023012"/>
    </source>
</evidence>
<dbReference type="InterPro" id="IPR036890">
    <property type="entry name" value="HATPase_C_sf"/>
</dbReference>
<dbReference type="SUPFAM" id="SSF55874">
    <property type="entry name" value="ATPase domain of HSP90 chaperone/DNA topoisomerase II/histidine kinase"/>
    <property type="match status" value="1"/>
</dbReference>
<dbReference type="EC" id="2.7.13.3" evidence="9"/>
<dbReference type="SUPFAM" id="SSF52833">
    <property type="entry name" value="Thioredoxin-like"/>
    <property type="match status" value="1"/>
</dbReference>
<dbReference type="SMART" id="SM00388">
    <property type="entry name" value="HisKA"/>
    <property type="match status" value="1"/>
</dbReference>
<proteinExistence type="inferred from homology"/>
<dbReference type="SMART" id="SM00387">
    <property type="entry name" value="HATPase_c"/>
    <property type="match status" value="1"/>
</dbReference>
<dbReference type="GO" id="GO:0005524">
    <property type="term" value="F:ATP binding"/>
    <property type="evidence" value="ECO:0007669"/>
    <property type="project" value="UniProtKB-KW"/>
</dbReference>
<comment type="subunit">
    <text evidence="9">Homooligomerizes. Interacts with KaiC. Participates in the KaiABC clock complex, whose core is composed of a KaiC homohexamer, 6 KaiB and up to 6 KaiA dimers. SasA and KaiB(fs) compete to bind to KaiC.</text>
</comment>
<dbReference type="InterPro" id="IPR003594">
    <property type="entry name" value="HATPase_dom"/>
</dbReference>
<dbReference type="InterPro" id="IPR036097">
    <property type="entry name" value="HisK_dim/P_sf"/>
</dbReference>
<evidence type="ECO:0000256" key="9">
    <source>
        <dbReference type="HAMAP-Rule" id="MF_01837"/>
    </source>
</evidence>
<evidence type="ECO:0000256" key="6">
    <source>
        <dbReference type="ARBA" id="ARBA00022840"/>
    </source>
</evidence>
<dbReference type="Gene3D" id="3.40.30.10">
    <property type="entry name" value="Glutaredoxin"/>
    <property type="match status" value="1"/>
</dbReference>
<dbReference type="EMBL" id="LATL02000024">
    <property type="protein sequence ID" value="KKD38876.1"/>
    <property type="molecule type" value="Genomic_DNA"/>
</dbReference>
<comment type="catalytic activity">
    <reaction evidence="1 9">
        <text>ATP + protein L-histidine = ADP + protein N-phospho-L-histidine.</text>
        <dbReference type="EC" id="2.7.13.3"/>
    </reaction>
</comment>
<organism evidence="11 12">
    <name type="scientific">Limnoraphis robusta CS-951</name>
    <dbReference type="NCBI Taxonomy" id="1637645"/>
    <lineage>
        <taxon>Bacteria</taxon>
        <taxon>Bacillati</taxon>
        <taxon>Cyanobacteriota</taxon>
        <taxon>Cyanophyceae</taxon>
        <taxon>Oscillatoriophycideae</taxon>
        <taxon>Oscillatoriales</taxon>
        <taxon>Sirenicapillariaceae</taxon>
        <taxon>Limnoraphis</taxon>
    </lineage>
</organism>
<dbReference type="Pfam" id="PF07689">
    <property type="entry name" value="KaiB"/>
    <property type="match status" value="1"/>
</dbReference>
<dbReference type="Pfam" id="PF00512">
    <property type="entry name" value="HisKA"/>
    <property type="match status" value="1"/>
</dbReference>
<sequence>MLNSCYPRDSLNGRYSLLQTDFMQVFPEKSTNPEACLQLLLFADQRPSSKEQIRQIRQFLEKLDCEEAYELQVIDVGQQPYLAEYFKLVATPAIVRIFPEPRHILAGSDLVAQLEHWWPRWQLALEECCCTEQKSHPQVSQVGSNANSITSVAYVSELIKLSDEVFRLKQEKEQLTQQLNFKDRIIEILAHDLRSPLTAASLALETLLASTQKAQEKDSPQITQAFKERLVQQARNQLRIIDRMITDLLQTATGPSAKLLLQPNQLDLAQFCKEILAEFKGQLQSKSLQLQTDIPSDIPCVYADQERIRQVIVNLLDNALKYTPKGGSLQVSILHRTTQKIQVSICDSGPGIPEENRDRIFQDRFRLERDESQDGYGIGLSLCKRIIRAHYGQIWVDSSPNKGSCFHFTLPVYHY</sequence>
<evidence type="ECO:0000256" key="5">
    <source>
        <dbReference type="ARBA" id="ARBA00022777"/>
    </source>
</evidence>
<comment type="function">
    <text evidence="9">Member of the two-component regulatory system SasA/RpaA involved in genome-wide circadian gene expression. One of several clock output pathways. Participates in the Kai clock protein complex, the main circadian regulator in cyanobacteria, via its interaction with KaiC. KaiC enhances the autophosphorylation activity of SasA, which then transfers its phosphate group to RpaA to activate it. In addition to its output function, recruits fold-shifted KaiB (KaiB(fs)) to KaiC to cooperatively form the KaiB(6):KaiC(6) complex (independent of SasA kinase activity). Required for robustness of the circadian rhythm of gene expression and is involved in clock output, also required for adaptation to light/dark cycles.</text>
</comment>
<keyword evidence="4 9" id="KW-0547">Nucleotide-binding</keyword>
<dbReference type="SMART" id="SM01248">
    <property type="entry name" value="KaiB"/>
    <property type="match status" value="1"/>
</dbReference>
<dbReference type="HAMAP" id="MF_01837">
    <property type="entry name" value="Kinase_SasA"/>
    <property type="match status" value="1"/>
</dbReference>
<dbReference type="InterPro" id="IPR003661">
    <property type="entry name" value="HisK_dim/P_dom"/>
</dbReference>
<dbReference type="SUPFAM" id="SSF47384">
    <property type="entry name" value="Homodimeric domain of signal transducing histidine kinase"/>
    <property type="match status" value="1"/>
</dbReference>
<keyword evidence="7 9" id="KW-0902">Two-component regulatory system</keyword>
<evidence type="ECO:0000313" key="11">
    <source>
        <dbReference type="EMBL" id="KKD38876.1"/>
    </source>
</evidence>
<dbReference type="PANTHER" id="PTHR43711:SF26">
    <property type="entry name" value="SENSOR HISTIDINE KINASE RCSC"/>
    <property type="match status" value="1"/>
</dbReference>
<evidence type="ECO:0000256" key="4">
    <source>
        <dbReference type="ARBA" id="ARBA00022741"/>
    </source>
</evidence>
<keyword evidence="8 9" id="KW-0090">Biological rhythms</keyword>
<dbReference type="NCBIfam" id="NF006800">
    <property type="entry name" value="PRK09303.1"/>
    <property type="match status" value="1"/>
</dbReference>
<evidence type="ECO:0000256" key="2">
    <source>
        <dbReference type="ARBA" id="ARBA00022553"/>
    </source>
</evidence>
<protein>
    <recommendedName>
        <fullName evidence="9">Adaptive-response sensory-kinase SasA</fullName>
        <ecNumber evidence="9">2.7.13.3</ecNumber>
    </recommendedName>
    <alternativeName>
        <fullName evidence="9">Sensor histidine kinase SasA</fullName>
    </alternativeName>
</protein>
<dbReference type="AlphaFoldDB" id="A0A0F5YJ03"/>
<evidence type="ECO:0000256" key="8">
    <source>
        <dbReference type="ARBA" id="ARBA00023108"/>
    </source>
</evidence>
<dbReference type="FunFam" id="3.30.565.10:FF:000006">
    <property type="entry name" value="Sensor histidine kinase WalK"/>
    <property type="match status" value="1"/>
</dbReference>
<gene>
    <name evidence="9" type="primary">sasA</name>
    <name evidence="11" type="ORF">WN50_06520</name>
</gene>
<dbReference type="PROSITE" id="PS50109">
    <property type="entry name" value="HIS_KIN"/>
    <property type="match status" value="1"/>
</dbReference>
<feature type="domain" description="Histidine kinase" evidence="10">
    <location>
        <begin position="188"/>
        <end position="414"/>
    </location>
</feature>
<dbReference type="GO" id="GO:0000155">
    <property type="term" value="F:phosphorelay sensor kinase activity"/>
    <property type="evidence" value="ECO:0007669"/>
    <property type="project" value="InterPro"/>
</dbReference>